<dbReference type="PROSITE" id="PS51671">
    <property type="entry name" value="ACT"/>
    <property type="match status" value="1"/>
</dbReference>
<organism evidence="2 3">
    <name type="scientific">Luteococcus peritonei</name>
    <dbReference type="NCBI Taxonomy" id="88874"/>
    <lineage>
        <taxon>Bacteria</taxon>
        <taxon>Bacillati</taxon>
        <taxon>Actinomycetota</taxon>
        <taxon>Actinomycetes</taxon>
        <taxon>Propionibacteriales</taxon>
        <taxon>Propionibacteriaceae</taxon>
        <taxon>Luteococcus</taxon>
    </lineage>
</organism>
<dbReference type="PIRSF" id="PIRSF028103">
    <property type="entry name" value="GcvR"/>
    <property type="match status" value="1"/>
</dbReference>
<evidence type="ECO:0000313" key="2">
    <source>
        <dbReference type="EMBL" id="MFD1889125.1"/>
    </source>
</evidence>
<dbReference type="Pfam" id="PF13740">
    <property type="entry name" value="ACT_6"/>
    <property type="match status" value="1"/>
</dbReference>
<keyword evidence="3" id="KW-1185">Reference proteome</keyword>
<proteinExistence type="predicted"/>
<dbReference type="CDD" id="cd04869">
    <property type="entry name" value="ACT_GcvR_2"/>
    <property type="match status" value="1"/>
</dbReference>
<dbReference type="EMBL" id="JBHUFZ010000007">
    <property type="protein sequence ID" value="MFD1889125.1"/>
    <property type="molecule type" value="Genomic_DNA"/>
</dbReference>
<sequence length="173" mass="18253">MAKLVLTLIGDDREGLVSALSSVVADHDGNWLESQLARLAGKFAGVALVEVPDSRANAFRAAARTVEGLDVVVTPADGEVAGEGTPVTLNLVGNDRVGIVREVTSTLARQGITIDELHTSTRPAPMAEGKLFEAVAQLRVPGDVELTTVREQLEAIASELMVDIDVDETPDDL</sequence>
<dbReference type="SUPFAM" id="SSF55021">
    <property type="entry name" value="ACT-like"/>
    <property type="match status" value="2"/>
</dbReference>
<evidence type="ECO:0000313" key="3">
    <source>
        <dbReference type="Proteomes" id="UP001597326"/>
    </source>
</evidence>
<evidence type="ECO:0000259" key="1">
    <source>
        <dbReference type="PROSITE" id="PS51671"/>
    </source>
</evidence>
<dbReference type="Proteomes" id="UP001597326">
    <property type="component" value="Unassembled WGS sequence"/>
</dbReference>
<reference evidence="3" key="1">
    <citation type="journal article" date="2019" name="Int. J. Syst. Evol. Microbiol.">
        <title>The Global Catalogue of Microorganisms (GCM) 10K type strain sequencing project: providing services to taxonomists for standard genome sequencing and annotation.</title>
        <authorList>
            <consortium name="The Broad Institute Genomics Platform"/>
            <consortium name="The Broad Institute Genome Sequencing Center for Infectious Disease"/>
            <person name="Wu L."/>
            <person name="Ma J."/>
        </authorList>
    </citation>
    <scope>NUCLEOTIDE SEQUENCE [LARGE SCALE GENOMIC DNA]</scope>
    <source>
        <strain evidence="3">CAIM 431</strain>
    </source>
</reference>
<dbReference type="InterPro" id="IPR045865">
    <property type="entry name" value="ACT-like_dom_sf"/>
</dbReference>
<name>A0ABW4RTG6_9ACTN</name>
<accession>A0ABW4RTG6</accession>
<dbReference type="PANTHER" id="PTHR34875">
    <property type="entry name" value="UPF0237 PROTEIN MJ1558"/>
    <property type="match status" value="1"/>
</dbReference>
<dbReference type="InterPro" id="IPR050990">
    <property type="entry name" value="UPF0237/GcvR_regulator"/>
</dbReference>
<feature type="domain" description="ACT" evidence="1">
    <location>
        <begin position="88"/>
        <end position="167"/>
    </location>
</feature>
<protein>
    <submittedName>
        <fullName evidence="2">Glycine cleavage system protein R</fullName>
    </submittedName>
</protein>
<comment type="caution">
    <text evidence="2">The sequence shown here is derived from an EMBL/GenBank/DDBJ whole genome shotgun (WGS) entry which is preliminary data.</text>
</comment>
<dbReference type="InterPro" id="IPR002912">
    <property type="entry name" value="ACT_dom"/>
</dbReference>
<dbReference type="Gene3D" id="3.30.70.260">
    <property type="match status" value="2"/>
</dbReference>
<dbReference type="InterPro" id="IPR016867">
    <property type="entry name" value="GcvR"/>
</dbReference>
<dbReference type="Pfam" id="PF13291">
    <property type="entry name" value="ACT_4"/>
    <property type="match status" value="1"/>
</dbReference>
<dbReference type="RefSeq" id="WP_343873948.1">
    <property type="nucleotide sequence ID" value="NZ_BAAAIX010000021.1"/>
</dbReference>
<gene>
    <name evidence="2" type="ORF">ACFSCS_02860</name>
</gene>
<dbReference type="PANTHER" id="PTHR34875:SF6">
    <property type="entry name" value="UPF0237 PROTEIN MJ1558"/>
    <property type="match status" value="1"/>
</dbReference>